<evidence type="ECO:0000313" key="2">
    <source>
        <dbReference type="Proteomes" id="UP000030686"/>
    </source>
</evidence>
<dbReference type="AlphaFoldDB" id="W6Q1M3"/>
<dbReference type="STRING" id="1365484.W6Q1M3"/>
<dbReference type="OrthoDB" id="10003767at2759"/>
<name>W6Q1M3_PENRF</name>
<dbReference type="Proteomes" id="UP000030686">
    <property type="component" value="Unassembled WGS sequence"/>
</dbReference>
<proteinExistence type="predicted"/>
<reference evidence="1" key="1">
    <citation type="journal article" date="2014" name="Nat. Commun.">
        <title>Multiple recent horizontal transfers of a large genomic region in cheese making fungi.</title>
        <authorList>
            <person name="Cheeseman K."/>
            <person name="Ropars J."/>
            <person name="Renault P."/>
            <person name="Dupont J."/>
            <person name="Gouzy J."/>
            <person name="Branca A."/>
            <person name="Abraham A.L."/>
            <person name="Ceppi M."/>
            <person name="Conseiller E."/>
            <person name="Debuchy R."/>
            <person name="Malagnac F."/>
            <person name="Goarin A."/>
            <person name="Silar P."/>
            <person name="Lacoste S."/>
            <person name="Sallet E."/>
            <person name="Bensimon A."/>
            <person name="Giraud T."/>
            <person name="Brygoo Y."/>
        </authorList>
    </citation>
    <scope>NUCLEOTIDE SEQUENCE [LARGE SCALE GENOMIC DNA]</scope>
    <source>
        <strain evidence="1">FM164</strain>
    </source>
</reference>
<accession>W6Q1M3</accession>
<protein>
    <submittedName>
        <fullName evidence="1">Genomic scaffold, ProqFM164S02</fullName>
    </submittedName>
</protein>
<gene>
    <name evidence="1" type="ORF">PROQFM164_S02g000364</name>
</gene>
<sequence length="73" mass="7985">MLQEENTSTFLASEAATLSYLRDKSDIPVPEVFSFCPTHQNDIGVPYILMSKAHAKPLASSGWDNNVDLDEGA</sequence>
<dbReference type="PANTHER" id="PTHR21310:SF15">
    <property type="entry name" value="AMINOGLYCOSIDE PHOSPHOTRANSFERASE DOMAIN-CONTAINING PROTEIN"/>
    <property type="match status" value="1"/>
</dbReference>
<dbReference type="PANTHER" id="PTHR21310">
    <property type="entry name" value="AMINOGLYCOSIDE PHOSPHOTRANSFERASE-RELATED-RELATED"/>
    <property type="match status" value="1"/>
</dbReference>
<keyword evidence="2" id="KW-1185">Reference proteome</keyword>
<organism evidence="1 2">
    <name type="scientific">Penicillium roqueforti (strain FM164)</name>
    <dbReference type="NCBI Taxonomy" id="1365484"/>
    <lineage>
        <taxon>Eukaryota</taxon>
        <taxon>Fungi</taxon>
        <taxon>Dikarya</taxon>
        <taxon>Ascomycota</taxon>
        <taxon>Pezizomycotina</taxon>
        <taxon>Eurotiomycetes</taxon>
        <taxon>Eurotiomycetidae</taxon>
        <taxon>Eurotiales</taxon>
        <taxon>Aspergillaceae</taxon>
        <taxon>Penicillium</taxon>
    </lineage>
</organism>
<dbReference type="EMBL" id="HG792016">
    <property type="protein sequence ID" value="CDM30215.1"/>
    <property type="molecule type" value="Genomic_DNA"/>
</dbReference>
<dbReference type="InterPro" id="IPR051678">
    <property type="entry name" value="AGP_Transferase"/>
</dbReference>
<evidence type="ECO:0000313" key="1">
    <source>
        <dbReference type="EMBL" id="CDM30215.1"/>
    </source>
</evidence>